<reference evidence="2 3" key="1">
    <citation type="submission" date="2024-10" db="EMBL/GenBank/DDBJ databases">
        <authorList>
            <person name="Riesco R."/>
        </authorList>
    </citation>
    <scope>NUCLEOTIDE SEQUENCE [LARGE SCALE GENOMIC DNA]</scope>
    <source>
        <strain evidence="2 3">NCIMB 15449</strain>
    </source>
</reference>
<sequence>MPTPAKAPLSDATRIFGERVLARRNQLGLSQEKAAELIGLHWTYVGQVERGQRNLTLHNILKFAEGLTIDAGKLVNGLPLPPQ</sequence>
<dbReference type="Proteomes" id="UP001609175">
    <property type="component" value="Unassembled WGS sequence"/>
</dbReference>
<dbReference type="InterPro" id="IPR001387">
    <property type="entry name" value="Cro/C1-type_HTH"/>
</dbReference>
<dbReference type="CDD" id="cd00093">
    <property type="entry name" value="HTH_XRE"/>
    <property type="match status" value="1"/>
</dbReference>
<dbReference type="Gene3D" id="1.10.260.40">
    <property type="entry name" value="lambda repressor-like DNA-binding domains"/>
    <property type="match status" value="1"/>
</dbReference>
<dbReference type="SUPFAM" id="SSF47413">
    <property type="entry name" value="lambda repressor-like DNA-binding domains"/>
    <property type="match status" value="1"/>
</dbReference>
<dbReference type="EMBL" id="JBIMSO010000030">
    <property type="protein sequence ID" value="MFH5207873.1"/>
    <property type="molecule type" value="Genomic_DNA"/>
</dbReference>
<dbReference type="InterPro" id="IPR010982">
    <property type="entry name" value="Lambda_DNA-bd_dom_sf"/>
</dbReference>
<evidence type="ECO:0000313" key="2">
    <source>
        <dbReference type="EMBL" id="MFH5207873.1"/>
    </source>
</evidence>
<dbReference type="SMART" id="SM00530">
    <property type="entry name" value="HTH_XRE"/>
    <property type="match status" value="1"/>
</dbReference>
<name>A0ABW7JJ45_9NOCA</name>
<dbReference type="PROSITE" id="PS50943">
    <property type="entry name" value="HTH_CROC1"/>
    <property type="match status" value="1"/>
</dbReference>
<protein>
    <submittedName>
        <fullName evidence="2">Helix-turn-helix domain-containing protein</fullName>
    </submittedName>
</protein>
<accession>A0ABW7JJ45</accession>
<evidence type="ECO:0000313" key="3">
    <source>
        <dbReference type="Proteomes" id="UP001609175"/>
    </source>
</evidence>
<organism evidence="2 3">
    <name type="scientific">Antrihabitans spumae</name>
    <dbReference type="NCBI Taxonomy" id="3373370"/>
    <lineage>
        <taxon>Bacteria</taxon>
        <taxon>Bacillati</taxon>
        <taxon>Actinomycetota</taxon>
        <taxon>Actinomycetes</taxon>
        <taxon>Mycobacteriales</taxon>
        <taxon>Nocardiaceae</taxon>
        <taxon>Antrihabitans</taxon>
    </lineage>
</organism>
<dbReference type="Pfam" id="PF01381">
    <property type="entry name" value="HTH_3"/>
    <property type="match status" value="1"/>
</dbReference>
<gene>
    <name evidence="2" type="ORF">ACHIPZ_06545</name>
</gene>
<feature type="domain" description="HTH cro/C1-type" evidence="1">
    <location>
        <begin position="20"/>
        <end position="74"/>
    </location>
</feature>
<proteinExistence type="predicted"/>
<dbReference type="RefSeq" id="WP_395113310.1">
    <property type="nucleotide sequence ID" value="NZ_JBIMSO010000030.1"/>
</dbReference>
<comment type="caution">
    <text evidence="2">The sequence shown here is derived from an EMBL/GenBank/DDBJ whole genome shotgun (WGS) entry which is preliminary data.</text>
</comment>
<evidence type="ECO:0000259" key="1">
    <source>
        <dbReference type="PROSITE" id="PS50943"/>
    </source>
</evidence>